<protein>
    <recommendedName>
        <fullName evidence="3">AAA-ATPase-like domain-containing protein</fullName>
    </recommendedName>
</protein>
<dbReference type="AlphaFoldDB" id="A0A433D276"/>
<proteinExistence type="predicted"/>
<organism evidence="1 2">
    <name type="scientific">Jimgerdemannia flammicorona</name>
    <dbReference type="NCBI Taxonomy" id="994334"/>
    <lineage>
        <taxon>Eukaryota</taxon>
        <taxon>Fungi</taxon>
        <taxon>Fungi incertae sedis</taxon>
        <taxon>Mucoromycota</taxon>
        <taxon>Mucoromycotina</taxon>
        <taxon>Endogonomycetes</taxon>
        <taxon>Endogonales</taxon>
        <taxon>Endogonaceae</taxon>
        <taxon>Jimgerdemannia</taxon>
    </lineage>
</organism>
<comment type="caution">
    <text evidence="1">The sequence shown here is derived from an EMBL/GenBank/DDBJ whole genome shotgun (WGS) entry which is preliminary data.</text>
</comment>
<dbReference type="Proteomes" id="UP000268093">
    <property type="component" value="Unassembled WGS sequence"/>
</dbReference>
<keyword evidence="2" id="KW-1185">Reference proteome</keyword>
<dbReference type="EMBL" id="RBNI01008104">
    <property type="protein sequence ID" value="RUP44936.1"/>
    <property type="molecule type" value="Genomic_DNA"/>
</dbReference>
<evidence type="ECO:0000313" key="2">
    <source>
        <dbReference type="Proteomes" id="UP000268093"/>
    </source>
</evidence>
<accession>A0A433D276</accession>
<gene>
    <name evidence="1" type="ORF">BC936DRAFT_148843</name>
</gene>
<reference evidence="1 2" key="1">
    <citation type="journal article" date="2018" name="New Phytol.">
        <title>Phylogenomics of Endogonaceae and evolution of mycorrhizas within Mucoromycota.</title>
        <authorList>
            <person name="Chang Y."/>
            <person name="Desiro A."/>
            <person name="Na H."/>
            <person name="Sandor L."/>
            <person name="Lipzen A."/>
            <person name="Clum A."/>
            <person name="Barry K."/>
            <person name="Grigoriev I.V."/>
            <person name="Martin F.M."/>
            <person name="Stajich J.E."/>
            <person name="Smith M.E."/>
            <person name="Bonito G."/>
            <person name="Spatafora J.W."/>
        </authorList>
    </citation>
    <scope>NUCLEOTIDE SEQUENCE [LARGE SCALE GENOMIC DNA]</scope>
    <source>
        <strain evidence="1 2">GMNB39</strain>
    </source>
</reference>
<sequence length="106" mass="12288">MVTSRLARSWFDSDIGGFTWNDMMEDITQVIGDMHRTHNYLLPFLEDAERTEFTRILNKDPTLPGLNIVLIDEYDAPLDKAYNKGYYHTAMEFFGSLFSSLLKVSQ</sequence>
<evidence type="ECO:0008006" key="3">
    <source>
        <dbReference type="Google" id="ProtNLM"/>
    </source>
</evidence>
<name>A0A433D276_9FUNG</name>
<dbReference type="OrthoDB" id="5584915at2759"/>
<evidence type="ECO:0000313" key="1">
    <source>
        <dbReference type="EMBL" id="RUP44936.1"/>
    </source>
</evidence>